<protein>
    <recommendedName>
        <fullName evidence="5">HOOK N-terminal domain-containing protein</fullName>
    </recommendedName>
</protein>
<evidence type="ECO:0000256" key="4">
    <source>
        <dbReference type="SAM" id="Coils"/>
    </source>
</evidence>
<keyword evidence="7" id="KW-1185">Reference proteome</keyword>
<reference evidence="6 7" key="1">
    <citation type="journal article" date="2019" name="Nat. Ecol. Evol.">
        <title>Megaphylogeny resolves global patterns of mushroom evolution.</title>
        <authorList>
            <person name="Varga T."/>
            <person name="Krizsan K."/>
            <person name="Foldi C."/>
            <person name="Dima B."/>
            <person name="Sanchez-Garcia M."/>
            <person name="Sanchez-Ramirez S."/>
            <person name="Szollosi G.J."/>
            <person name="Szarkandi J.G."/>
            <person name="Papp V."/>
            <person name="Albert L."/>
            <person name="Andreopoulos W."/>
            <person name="Angelini C."/>
            <person name="Antonin V."/>
            <person name="Barry K.W."/>
            <person name="Bougher N.L."/>
            <person name="Buchanan P."/>
            <person name="Buyck B."/>
            <person name="Bense V."/>
            <person name="Catcheside P."/>
            <person name="Chovatia M."/>
            <person name="Cooper J."/>
            <person name="Damon W."/>
            <person name="Desjardin D."/>
            <person name="Finy P."/>
            <person name="Geml J."/>
            <person name="Haridas S."/>
            <person name="Hughes K."/>
            <person name="Justo A."/>
            <person name="Karasinski D."/>
            <person name="Kautmanova I."/>
            <person name="Kiss B."/>
            <person name="Kocsube S."/>
            <person name="Kotiranta H."/>
            <person name="LaButti K.M."/>
            <person name="Lechner B.E."/>
            <person name="Liimatainen K."/>
            <person name="Lipzen A."/>
            <person name="Lukacs Z."/>
            <person name="Mihaltcheva S."/>
            <person name="Morgado L.N."/>
            <person name="Niskanen T."/>
            <person name="Noordeloos M.E."/>
            <person name="Ohm R.A."/>
            <person name="Ortiz-Santana B."/>
            <person name="Ovrebo C."/>
            <person name="Racz N."/>
            <person name="Riley R."/>
            <person name="Savchenko A."/>
            <person name="Shiryaev A."/>
            <person name="Soop K."/>
            <person name="Spirin V."/>
            <person name="Szebenyi C."/>
            <person name="Tomsovsky M."/>
            <person name="Tulloss R.E."/>
            <person name="Uehling J."/>
            <person name="Grigoriev I.V."/>
            <person name="Vagvolgyi C."/>
            <person name="Papp T."/>
            <person name="Martin F.M."/>
            <person name="Miettinen O."/>
            <person name="Hibbett D.S."/>
            <person name="Nagy L.G."/>
        </authorList>
    </citation>
    <scope>NUCLEOTIDE SEQUENCE [LARGE SCALE GENOMIC DNA]</scope>
    <source>
        <strain evidence="6 7">OMC1185</strain>
    </source>
</reference>
<dbReference type="GO" id="GO:0030705">
    <property type="term" value="P:cytoskeleton-dependent intracellular transport"/>
    <property type="evidence" value="ECO:0007669"/>
    <property type="project" value="InterPro"/>
</dbReference>
<dbReference type="OrthoDB" id="49395at2759"/>
<dbReference type="PANTHER" id="PTHR18947">
    <property type="entry name" value="HOOK PROTEINS"/>
    <property type="match status" value="1"/>
</dbReference>
<dbReference type="GO" id="GO:0005815">
    <property type="term" value="C:microtubule organizing center"/>
    <property type="evidence" value="ECO:0007669"/>
    <property type="project" value="TreeGrafter"/>
</dbReference>
<evidence type="ECO:0000313" key="7">
    <source>
        <dbReference type="Proteomes" id="UP000305948"/>
    </source>
</evidence>
<organism evidence="6 7">
    <name type="scientific">Heliocybe sulcata</name>
    <dbReference type="NCBI Taxonomy" id="5364"/>
    <lineage>
        <taxon>Eukaryota</taxon>
        <taxon>Fungi</taxon>
        <taxon>Dikarya</taxon>
        <taxon>Basidiomycota</taxon>
        <taxon>Agaricomycotina</taxon>
        <taxon>Agaricomycetes</taxon>
        <taxon>Gloeophyllales</taxon>
        <taxon>Gloeophyllaceae</taxon>
        <taxon>Heliocybe</taxon>
    </lineage>
</organism>
<sequence length="263" mass="30285">MADDAQRKETDAFLSFFSTFELTRPVTTVSDLSDGAALFEILSLIDDDYFRQPSRPSAQPSDNWVLRFSALKRIYRLMTQYFADVLHQPPSSMEVPDLQAMAKDHSLADTLVMCRLTIAIAVQCEKNQEFIAKIQGLGETDQHYLMRAIEQIMARADTSGDRSVGEVSMTDDDHYYHIQSERSRIATEKETLEKVYQALLEEHRQLQTNMDDVASEKEDALARLREMRREVDNRRNDKADVMMRAEIDRLRGELIIARKAKIT</sequence>
<dbReference type="GO" id="GO:0031122">
    <property type="term" value="P:cytoplasmic microtubule organization"/>
    <property type="evidence" value="ECO:0007669"/>
    <property type="project" value="TreeGrafter"/>
</dbReference>
<gene>
    <name evidence="6" type="ORF">OE88DRAFT_1066760</name>
</gene>
<dbReference type="CDD" id="cd22211">
    <property type="entry name" value="HkD_SF"/>
    <property type="match status" value="1"/>
</dbReference>
<dbReference type="AlphaFoldDB" id="A0A5C3MKU9"/>
<comment type="subcellular location">
    <subcellularLocation>
        <location evidence="1">Cytoplasm</location>
    </subcellularLocation>
</comment>
<keyword evidence="3 4" id="KW-0175">Coiled coil</keyword>
<dbReference type="InterPro" id="IPR036872">
    <property type="entry name" value="CH_dom_sf"/>
</dbReference>
<dbReference type="EMBL" id="ML213534">
    <property type="protein sequence ID" value="TFK46029.1"/>
    <property type="molecule type" value="Genomic_DNA"/>
</dbReference>
<dbReference type="PANTHER" id="PTHR18947:SF28">
    <property type="entry name" value="GIRDIN, ISOFORM A"/>
    <property type="match status" value="1"/>
</dbReference>
<dbReference type="InterPro" id="IPR043936">
    <property type="entry name" value="HOOK_N"/>
</dbReference>
<keyword evidence="2" id="KW-0963">Cytoplasm</keyword>
<name>A0A5C3MKU9_9AGAM</name>
<evidence type="ECO:0000256" key="2">
    <source>
        <dbReference type="ARBA" id="ARBA00022490"/>
    </source>
</evidence>
<evidence type="ECO:0000259" key="5">
    <source>
        <dbReference type="Pfam" id="PF19047"/>
    </source>
</evidence>
<dbReference type="GO" id="GO:0005737">
    <property type="term" value="C:cytoplasm"/>
    <property type="evidence" value="ECO:0007669"/>
    <property type="project" value="UniProtKB-SubCell"/>
</dbReference>
<dbReference type="GO" id="GO:0008017">
    <property type="term" value="F:microtubule binding"/>
    <property type="evidence" value="ECO:0007669"/>
    <property type="project" value="TreeGrafter"/>
</dbReference>
<evidence type="ECO:0000256" key="1">
    <source>
        <dbReference type="ARBA" id="ARBA00004496"/>
    </source>
</evidence>
<dbReference type="Gene3D" id="1.10.418.10">
    <property type="entry name" value="Calponin-like domain"/>
    <property type="match status" value="1"/>
</dbReference>
<dbReference type="GO" id="GO:0051959">
    <property type="term" value="F:dynein light intermediate chain binding"/>
    <property type="evidence" value="ECO:0007669"/>
    <property type="project" value="TreeGrafter"/>
</dbReference>
<dbReference type="Proteomes" id="UP000305948">
    <property type="component" value="Unassembled WGS sequence"/>
</dbReference>
<dbReference type="Pfam" id="PF19047">
    <property type="entry name" value="HOOK_N"/>
    <property type="match status" value="1"/>
</dbReference>
<dbReference type="SUPFAM" id="SSF116907">
    <property type="entry name" value="Hook domain"/>
    <property type="match status" value="1"/>
</dbReference>
<dbReference type="STRING" id="5364.A0A5C3MKU9"/>
<evidence type="ECO:0000313" key="6">
    <source>
        <dbReference type="EMBL" id="TFK46029.1"/>
    </source>
</evidence>
<evidence type="ECO:0000256" key="3">
    <source>
        <dbReference type="ARBA" id="ARBA00023054"/>
    </source>
</evidence>
<feature type="coiled-coil region" evidence="4">
    <location>
        <begin position="182"/>
        <end position="237"/>
    </location>
</feature>
<accession>A0A5C3MKU9</accession>
<feature type="domain" description="HOOK N-terminal" evidence="5">
    <location>
        <begin position="11"/>
        <end position="150"/>
    </location>
</feature>
<proteinExistence type="predicted"/>